<dbReference type="SUPFAM" id="SSF51338">
    <property type="entry name" value="Composite domain of metallo-dependent hydrolases"/>
    <property type="match status" value="1"/>
</dbReference>
<reference evidence="2" key="1">
    <citation type="submission" date="2023-03" db="EMBL/GenBank/DDBJ databases">
        <title>Amycolatopsis taiwanensis NBRC 103393.</title>
        <authorList>
            <person name="Ichikawa N."/>
            <person name="Sato H."/>
            <person name="Tonouchi N."/>
        </authorList>
    </citation>
    <scope>NUCLEOTIDE SEQUENCE</scope>
    <source>
        <strain evidence="2">NBRC 103393</strain>
    </source>
</reference>
<organism evidence="2 3">
    <name type="scientific">Amycolatopsis taiwanensis</name>
    <dbReference type="NCBI Taxonomy" id="342230"/>
    <lineage>
        <taxon>Bacteria</taxon>
        <taxon>Bacillati</taxon>
        <taxon>Actinomycetota</taxon>
        <taxon>Actinomycetes</taxon>
        <taxon>Pseudonocardiales</taxon>
        <taxon>Pseudonocardiaceae</taxon>
        <taxon>Amycolatopsis</taxon>
    </lineage>
</organism>
<dbReference type="SUPFAM" id="SSF51556">
    <property type="entry name" value="Metallo-dependent hydrolases"/>
    <property type="match status" value="1"/>
</dbReference>
<accession>A0A9W6R5M1</accession>
<sequence>MDTAQPDTARAETVLAGRIPDSEGRYHRGAVWIADGRIVDVAFGEPSSAKNLIDVGESLLLPGAVDAHVHSYSHAGEGLRASTSAAAAGGVTTIVEMPFDATGPVNSRDRVNAKLDLVADEAVVDVALLGTMEPGGGWRRTADLVDAGVVGFKVSLFDTDPFRFPRINDSELLDVMKAAGEVGSTLCTHAENNEIIKALLADPANQASTDPAVHGRTRPPVSETLGVLTAMEIAANQGNALHLCHLSLGRSADLVSWYQSQGVDVTFETCPHYLLFTEDDMATLRGRLKINPPVRDDASRTAMWKAVTSGTASVISSDHAPWPAAQKDHDRILDNHSGTPGTETMVATTLGECLRRYGQGPEFTAAVAALTANPADRYGIGHRKGRLATGYDADILVLTPDEQWQIDGSALHSNAGWSPYHKRLPGARVTLTLSRGTVVWDANTGLVGAPGHGEQVRRR</sequence>
<dbReference type="InterPro" id="IPR011059">
    <property type="entry name" value="Metal-dep_hydrolase_composite"/>
</dbReference>
<dbReference type="PANTHER" id="PTHR43668:SF4">
    <property type="entry name" value="ALLANTOINASE"/>
    <property type="match status" value="1"/>
</dbReference>
<gene>
    <name evidence="2" type="ORF">Atai01_46760</name>
</gene>
<name>A0A9W6R5M1_9PSEU</name>
<dbReference type="InterPro" id="IPR006680">
    <property type="entry name" value="Amidohydro-rel"/>
</dbReference>
<dbReference type="InterPro" id="IPR050138">
    <property type="entry name" value="DHOase/Allantoinase_Hydrolase"/>
</dbReference>
<evidence type="ECO:0000313" key="3">
    <source>
        <dbReference type="Proteomes" id="UP001165136"/>
    </source>
</evidence>
<dbReference type="Gene3D" id="2.30.40.10">
    <property type="entry name" value="Urease, subunit C, domain 1"/>
    <property type="match status" value="1"/>
</dbReference>
<protein>
    <submittedName>
        <fullName evidence="2">Allantoinase</fullName>
    </submittedName>
</protein>
<proteinExistence type="predicted"/>
<dbReference type="Pfam" id="PF01979">
    <property type="entry name" value="Amidohydro_1"/>
    <property type="match status" value="1"/>
</dbReference>
<evidence type="ECO:0000313" key="2">
    <source>
        <dbReference type="EMBL" id="GLY68057.1"/>
    </source>
</evidence>
<dbReference type="Gene3D" id="3.20.20.140">
    <property type="entry name" value="Metal-dependent hydrolases"/>
    <property type="match status" value="1"/>
</dbReference>
<dbReference type="InterPro" id="IPR032466">
    <property type="entry name" value="Metal_Hydrolase"/>
</dbReference>
<dbReference type="EMBL" id="BSTI01000010">
    <property type="protein sequence ID" value="GLY68057.1"/>
    <property type="molecule type" value="Genomic_DNA"/>
</dbReference>
<dbReference type="RefSeq" id="WP_285488183.1">
    <property type="nucleotide sequence ID" value="NZ_BSTI01000010.1"/>
</dbReference>
<dbReference type="GO" id="GO:0005737">
    <property type="term" value="C:cytoplasm"/>
    <property type="evidence" value="ECO:0007669"/>
    <property type="project" value="TreeGrafter"/>
</dbReference>
<dbReference type="PANTHER" id="PTHR43668">
    <property type="entry name" value="ALLANTOINASE"/>
    <property type="match status" value="1"/>
</dbReference>
<comment type="caution">
    <text evidence="2">The sequence shown here is derived from an EMBL/GenBank/DDBJ whole genome shotgun (WGS) entry which is preliminary data.</text>
</comment>
<keyword evidence="3" id="KW-1185">Reference proteome</keyword>
<dbReference type="GO" id="GO:0004038">
    <property type="term" value="F:allantoinase activity"/>
    <property type="evidence" value="ECO:0007669"/>
    <property type="project" value="TreeGrafter"/>
</dbReference>
<dbReference type="GO" id="GO:0006145">
    <property type="term" value="P:purine nucleobase catabolic process"/>
    <property type="evidence" value="ECO:0007669"/>
    <property type="project" value="TreeGrafter"/>
</dbReference>
<feature type="domain" description="Amidohydrolase-related" evidence="1">
    <location>
        <begin position="60"/>
        <end position="401"/>
    </location>
</feature>
<dbReference type="Proteomes" id="UP001165136">
    <property type="component" value="Unassembled WGS sequence"/>
</dbReference>
<evidence type="ECO:0000259" key="1">
    <source>
        <dbReference type="Pfam" id="PF01979"/>
    </source>
</evidence>
<dbReference type="AlphaFoldDB" id="A0A9W6R5M1"/>